<accession>A0A0N7LAJ8</accession>
<dbReference type="OrthoDB" id="3366724at2759"/>
<feature type="compositionally biased region" description="Basic and acidic residues" evidence="1">
    <location>
        <begin position="664"/>
        <end position="686"/>
    </location>
</feature>
<name>A0A0N7LAJ8_9BASI</name>
<feature type="compositionally biased region" description="Low complexity" evidence="1">
    <location>
        <begin position="279"/>
        <end position="298"/>
    </location>
</feature>
<feature type="region of interest" description="Disordered" evidence="1">
    <location>
        <begin position="61"/>
        <end position="83"/>
    </location>
</feature>
<feature type="region of interest" description="Disordered" evidence="1">
    <location>
        <begin position="272"/>
        <end position="331"/>
    </location>
</feature>
<feature type="compositionally biased region" description="Low complexity" evidence="1">
    <location>
        <begin position="646"/>
        <end position="661"/>
    </location>
</feature>
<feature type="compositionally biased region" description="Polar residues" evidence="1">
    <location>
        <begin position="567"/>
        <end position="581"/>
    </location>
</feature>
<dbReference type="AlphaFoldDB" id="A0A0N7LAJ8"/>
<feature type="compositionally biased region" description="Polar residues" evidence="1">
    <location>
        <begin position="738"/>
        <end position="750"/>
    </location>
</feature>
<feature type="region of interest" description="Disordered" evidence="1">
    <location>
        <begin position="427"/>
        <end position="456"/>
    </location>
</feature>
<dbReference type="EMBL" id="CCYA01000391">
    <property type="protein sequence ID" value="CEH16786.1"/>
    <property type="molecule type" value="Genomic_DNA"/>
</dbReference>
<feature type="region of interest" description="Disordered" evidence="1">
    <location>
        <begin position="472"/>
        <end position="543"/>
    </location>
</feature>
<keyword evidence="3" id="KW-1185">Reference proteome</keyword>
<feature type="compositionally biased region" description="Low complexity" evidence="1">
    <location>
        <begin position="305"/>
        <end position="315"/>
    </location>
</feature>
<dbReference type="Proteomes" id="UP000054845">
    <property type="component" value="Unassembled WGS sequence"/>
</dbReference>
<evidence type="ECO:0000313" key="2">
    <source>
        <dbReference type="EMBL" id="CEH16786.1"/>
    </source>
</evidence>
<evidence type="ECO:0000313" key="3">
    <source>
        <dbReference type="Proteomes" id="UP000054845"/>
    </source>
</evidence>
<feature type="compositionally biased region" description="Basic and acidic residues" evidence="1">
    <location>
        <begin position="593"/>
        <end position="607"/>
    </location>
</feature>
<feature type="compositionally biased region" description="Low complexity" evidence="1">
    <location>
        <begin position="178"/>
        <end position="218"/>
    </location>
</feature>
<feature type="compositionally biased region" description="Polar residues" evidence="1">
    <location>
        <begin position="433"/>
        <end position="445"/>
    </location>
</feature>
<organism evidence="2 3">
    <name type="scientific">Ceraceosorus bombacis</name>
    <dbReference type="NCBI Taxonomy" id="401625"/>
    <lineage>
        <taxon>Eukaryota</taxon>
        <taxon>Fungi</taxon>
        <taxon>Dikarya</taxon>
        <taxon>Basidiomycota</taxon>
        <taxon>Ustilaginomycotina</taxon>
        <taxon>Exobasidiomycetes</taxon>
        <taxon>Ceraceosorales</taxon>
        <taxon>Ceraceosoraceae</taxon>
        <taxon>Ceraceosorus</taxon>
    </lineage>
</organism>
<reference evidence="2 3" key="1">
    <citation type="submission" date="2014-09" db="EMBL/GenBank/DDBJ databases">
        <authorList>
            <person name="Magalhaes I.L.F."/>
            <person name="Oliveira U."/>
            <person name="Santos F.R."/>
            <person name="Vidigal T.H.D.A."/>
            <person name="Brescovit A.D."/>
            <person name="Santos A.J."/>
        </authorList>
    </citation>
    <scope>NUCLEOTIDE SEQUENCE [LARGE SCALE GENOMIC DNA]</scope>
</reference>
<feature type="compositionally biased region" description="Polar residues" evidence="1">
    <location>
        <begin position="473"/>
        <end position="491"/>
    </location>
</feature>
<sequence length="777" mass="82003">MASIVARSFTHFRRRTESTEMPSTPANEHAGWIDDEICANCGSAVQGARLYCSDACREGDAQPHSGQHLARGSIGAEQEGSPAALAGPSVLSAANAATVSPATRPSHLHSAASSAPALAKRDGRPAAADEFEHKFRYPCPPSPHFLARYKTSALTSPALTALERSLPRGSEALDDGADTTSASISSSDDSVSAVADRAQNRRSSSRSTFSSASDNFSTVPSTPSPAVCAQDDDLDDFEPSSLVLPPSVKPASTVLLKSASRDKATVQNSPALVAQQHVAPSSAAISPSLSRKSPSSHHATPKSPPASSSATSTATMRYARRPSRTNLPPPVLFTSPALTAVQRVANKASPADAALGREQRTIKRKSLADVENLVAQSAMPPPQKPTGRRASIKTDTFTSPIMFARRSSTSTAATSDVTVNAMPMLTGKLGSKSPDQSVSAASSAGKTLRAMSPQTPTRALAGVVCGRPGCRGPNTNRVPLESNPSSWNPTFSRRERRSTVSPEPVLGRPVRSNKAHGEGHIHSARAGLSGPMEESQDDLITPGKPQLSARAAKAGLFMTPALKPATSTADTVSQQAAQRENASAGLAGSSSAKELESYSRNQRDSHQRPSSPPARGRSHARGQSSTARRSPSPKRLNARRGVSEDSFSSRMSMSSTTRGSRQLSAERSEPSTERGRTSTVRPRYELRSASPSVETHQDSVKERRGRSPTARQSSVSARRDSRRRTSANRDIKVEPVQSLVNFKTSASTGSLPGPNAPLRSIDSVAEQGYDDVDLELE</sequence>
<feature type="region of interest" description="Disordered" evidence="1">
    <location>
        <begin position="567"/>
        <end position="777"/>
    </location>
</feature>
<evidence type="ECO:0000256" key="1">
    <source>
        <dbReference type="SAM" id="MobiDB-lite"/>
    </source>
</evidence>
<feature type="compositionally biased region" description="Low complexity" evidence="1">
    <location>
        <begin position="108"/>
        <end position="118"/>
    </location>
</feature>
<proteinExistence type="predicted"/>
<protein>
    <submittedName>
        <fullName evidence="2">Uncharacterized protein</fullName>
    </submittedName>
</protein>
<feature type="compositionally biased region" description="Acidic residues" evidence="1">
    <location>
        <begin position="768"/>
        <end position="777"/>
    </location>
</feature>
<feature type="region of interest" description="Disordered" evidence="1">
    <location>
        <begin position="97"/>
        <end position="127"/>
    </location>
</feature>
<feature type="region of interest" description="Disordered" evidence="1">
    <location>
        <begin position="169"/>
        <end position="246"/>
    </location>
</feature>
<feature type="compositionally biased region" description="Low complexity" evidence="1">
    <location>
        <begin position="582"/>
        <end position="592"/>
    </location>
</feature>